<evidence type="ECO:0000256" key="2">
    <source>
        <dbReference type="ARBA" id="ARBA00022475"/>
    </source>
</evidence>
<dbReference type="Proteomes" id="UP001280581">
    <property type="component" value="Unassembled WGS sequence"/>
</dbReference>
<dbReference type="PANTHER" id="PTHR43702">
    <property type="entry name" value="L-FUCOSE-PROTON SYMPORTER"/>
    <property type="match status" value="1"/>
</dbReference>
<gene>
    <name evidence="4" type="ORF">GRF29_154g119579</name>
</gene>
<accession>A0AAN6LRA7</accession>
<feature type="transmembrane region" description="Helical" evidence="3">
    <location>
        <begin position="197"/>
        <end position="216"/>
    </location>
</feature>
<evidence type="ECO:0000313" key="5">
    <source>
        <dbReference type="Proteomes" id="UP001280581"/>
    </source>
</evidence>
<proteinExistence type="predicted"/>
<feature type="transmembrane region" description="Helical" evidence="3">
    <location>
        <begin position="23"/>
        <end position="44"/>
    </location>
</feature>
<feature type="transmembrane region" description="Helical" evidence="3">
    <location>
        <begin position="415"/>
        <end position="436"/>
    </location>
</feature>
<dbReference type="Gene3D" id="1.20.1250.20">
    <property type="entry name" value="MFS general substrate transporter like domains"/>
    <property type="match status" value="2"/>
</dbReference>
<evidence type="ECO:0000313" key="4">
    <source>
        <dbReference type="EMBL" id="KAK3202602.1"/>
    </source>
</evidence>
<feature type="transmembrane region" description="Helical" evidence="3">
    <location>
        <begin position="386"/>
        <end position="403"/>
    </location>
</feature>
<dbReference type="InterPro" id="IPR011701">
    <property type="entry name" value="MFS"/>
</dbReference>
<dbReference type="EMBL" id="WVTA01000013">
    <property type="protein sequence ID" value="KAK3202602.1"/>
    <property type="molecule type" value="Genomic_DNA"/>
</dbReference>
<protein>
    <submittedName>
        <fullName evidence="4">Uncharacterized protein</fullName>
    </submittedName>
</protein>
<feature type="transmembrane region" description="Helical" evidence="3">
    <location>
        <begin position="92"/>
        <end position="111"/>
    </location>
</feature>
<feature type="transmembrane region" description="Helical" evidence="3">
    <location>
        <begin position="304"/>
        <end position="322"/>
    </location>
</feature>
<name>A0AAN6LRA7_9PLEO</name>
<feature type="transmembrane region" description="Helical" evidence="3">
    <location>
        <begin position="351"/>
        <end position="374"/>
    </location>
</feature>
<keyword evidence="5" id="KW-1185">Reference proteome</keyword>
<dbReference type="Pfam" id="PF07690">
    <property type="entry name" value="MFS_1"/>
    <property type="match status" value="1"/>
</dbReference>
<keyword evidence="3" id="KW-1133">Transmembrane helix</keyword>
<comment type="caution">
    <text evidence="4">The sequence shown here is derived from an EMBL/GenBank/DDBJ whole genome shotgun (WGS) entry which is preliminary data.</text>
</comment>
<organism evidence="4 5">
    <name type="scientific">Pseudopithomyces chartarum</name>
    <dbReference type="NCBI Taxonomy" id="1892770"/>
    <lineage>
        <taxon>Eukaryota</taxon>
        <taxon>Fungi</taxon>
        <taxon>Dikarya</taxon>
        <taxon>Ascomycota</taxon>
        <taxon>Pezizomycotina</taxon>
        <taxon>Dothideomycetes</taxon>
        <taxon>Pleosporomycetidae</taxon>
        <taxon>Pleosporales</taxon>
        <taxon>Massarineae</taxon>
        <taxon>Didymosphaeriaceae</taxon>
        <taxon>Pseudopithomyces</taxon>
    </lineage>
</organism>
<dbReference type="SUPFAM" id="SSF103473">
    <property type="entry name" value="MFS general substrate transporter"/>
    <property type="match status" value="1"/>
</dbReference>
<feature type="transmembrane region" description="Helical" evidence="3">
    <location>
        <begin position="263"/>
        <end position="284"/>
    </location>
</feature>
<keyword evidence="2" id="KW-1003">Cell membrane</keyword>
<keyword evidence="3" id="KW-0812">Transmembrane</keyword>
<dbReference type="InterPro" id="IPR050375">
    <property type="entry name" value="MFS_TsgA-like"/>
</dbReference>
<keyword evidence="3" id="KW-0472">Membrane</keyword>
<feature type="transmembrane region" description="Helical" evidence="3">
    <location>
        <begin position="123"/>
        <end position="141"/>
    </location>
</feature>
<comment type="subcellular location">
    <subcellularLocation>
        <location evidence="1">Cell inner membrane</location>
        <topology evidence="1">Multi-pass membrane protein</topology>
    </subcellularLocation>
</comment>
<sequence length="541" mass="57428">MAGGGLPSSSPGISGGYLSGKNLIYPLSLVISLFFLWGFSYGLLDVLNKHFQTVLGVTRLESTGLQVMYFGGGYLCFSPIAAEVLKRKGYKVTILMGLTLYSLGAIFFWPVAHFSTPTNEKAAFGGFLACTFVIACGLATLETSANSYAVVIGHPATASARLQFCQSWNGVASFTGPLIASKAFFSGENANSLTNVQYVYLAVACAGVAVGVLFFFSKLPEVEEAAVRSASITAADSEELGVALDQYGNIIEQKSLFKEYNMMLGFVAQFCYVGAQVTIATFFINYATEAASYSSEEGARLLSYGLIVFTVGRFVAAGMAYVLESNFILMVYSACCIALTAFVSSPSAHGTAGVACIIVIFFFMAPMYPSIFTLGTANLGRNTRRGAGILVMGVSGGAVFPPIQGAIADAATTRVSYLVPMVGFIVVLGYCASHWFRHGMHIMRVKGQNVVASALEGGALGGAIQTVHYDEKRLSAVEIEQVRRSSLAGAAVNPITGGYHVEADHAAGLDRRNSLQGRMNATFGGYDLKGERDETVEHSTK</sequence>
<dbReference type="InterPro" id="IPR036259">
    <property type="entry name" value="MFS_trans_sf"/>
</dbReference>
<dbReference type="AlphaFoldDB" id="A0AAN6LRA7"/>
<dbReference type="PANTHER" id="PTHR43702:SF3">
    <property type="entry name" value="PROTEIN TSGA"/>
    <property type="match status" value="1"/>
</dbReference>
<dbReference type="GO" id="GO:0005886">
    <property type="term" value="C:plasma membrane"/>
    <property type="evidence" value="ECO:0007669"/>
    <property type="project" value="UniProtKB-SubCell"/>
</dbReference>
<evidence type="ECO:0000256" key="3">
    <source>
        <dbReference type="SAM" id="Phobius"/>
    </source>
</evidence>
<evidence type="ECO:0000256" key="1">
    <source>
        <dbReference type="ARBA" id="ARBA00004429"/>
    </source>
</evidence>
<dbReference type="GO" id="GO:0022857">
    <property type="term" value="F:transmembrane transporter activity"/>
    <property type="evidence" value="ECO:0007669"/>
    <property type="project" value="InterPro"/>
</dbReference>
<reference evidence="4 5" key="1">
    <citation type="submission" date="2021-02" db="EMBL/GenBank/DDBJ databases">
        <title>Genome assembly of Pseudopithomyces chartarum.</title>
        <authorList>
            <person name="Jauregui R."/>
            <person name="Singh J."/>
            <person name="Voisey C."/>
        </authorList>
    </citation>
    <scope>NUCLEOTIDE SEQUENCE [LARGE SCALE GENOMIC DNA]</scope>
    <source>
        <strain evidence="4 5">AGR01</strain>
    </source>
</reference>